<dbReference type="OrthoDB" id="406152at2759"/>
<protein>
    <recommendedName>
        <fullName evidence="15">Methyltransferase HEMK2</fullName>
    </recommendedName>
    <alternativeName>
        <fullName evidence="14">HemK methyltransferase family member 2</fullName>
    </alternativeName>
    <alternativeName>
        <fullName evidence="12">Lysine N-methyltransferase 9</fullName>
    </alternativeName>
    <alternativeName>
        <fullName evidence="11">Methylarsonite methyltransferase N6AMT1</fullName>
    </alternativeName>
    <alternativeName>
        <fullName evidence="16">Methyltransferase N6AMT1</fullName>
    </alternativeName>
    <alternativeName>
        <fullName evidence="13">Protein N(5)-glutamine methyltransferase</fullName>
    </alternativeName>
</protein>
<dbReference type="GO" id="GO:0036009">
    <property type="term" value="F:protein-glutamine N-methyltransferase activity"/>
    <property type="evidence" value="ECO:0007669"/>
    <property type="project" value="UniProtKB-ARBA"/>
</dbReference>
<evidence type="ECO:0000256" key="7">
    <source>
        <dbReference type="ARBA" id="ARBA00048619"/>
    </source>
</evidence>
<reference evidence="18 19" key="2">
    <citation type="submission" date="2018-11" db="EMBL/GenBank/DDBJ databases">
        <authorList>
            <consortium name="Pathogen Informatics"/>
        </authorList>
    </citation>
    <scope>NUCLEOTIDE SEQUENCE [LARGE SCALE GENOMIC DNA]</scope>
</reference>
<organism evidence="20">
    <name type="scientific">Thelazia callipaeda</name>
    <name type="common">Oriental eyeworm</name>
    <name type="synonym">Parasitic nematode</name>
    <dbReference type="NCBI Taxonomy" id="103827"/>
    <lineage>
        <taxon>Eukaryota</taxon>
        <taxon>Metazoa</taxon>
        <taxon>Ecdysozoa</taxon>
        <taxon>Nematoda</taxon>
        <taxon>Chromadorea</taxon>
        <taxon>Rhabditida</taxon>
        <taxon>Spirurina</taxon>
        <taxon>Spiruromorpha</taxon>
        <taxon>Thelazioidea</taxon>
        <taxon>Thelaziidae</taxon>
        <taxon>Thelazia</taxon>
    </lineage>
</organism>
<proteinExistence type="inferred from homology"/>
<sequence>MHPTPKYRITDEQRTSVYEPADDTFLLLDALEEDIEALRKLDPVVVIEIGSGSGVVSAFCQQLLRQPVINFATDMNFYALKCTQNTAQLNNVLVETVQCDLMRAIDHRLRNQVDVLLFNPPYVATEQEATSDAERCWAGGPTGHNVVDRVFAQLPEILSLGGFFYVVALEANDISKMLNCMNSLNFSSKVLLNRRCGIEHLFVLKFTRCK</sequence>
<evidence type="ECO:0000313" key="20">
    <source>
        <dbReference type="WBParaSite" id="TCLT_0000651001-mRNA-1"/>
    </source>
</evidence>
<evidence type="ECO:0000256" key="5">
    <source>
        <dbReference type="ARBA" id="ARBA00022691"/>
    </source>
</evidence>
<dbReference type="Proteomes" id="UP000276776">
    <property type="component" value="Unassembled WGS sequence"/>
</dbReference>
<dbReference type="Gene3D" id="3.40.50.150">
    <property type="entry name" value="Vaccinia Virus protein VP39"/>
    <property type="match status" value="1"/>
</dbReference>
<dbReference type="PANTHER" id="PTHR45875">
    <property type="entry name" value="METHYLTRANSFERASE N6AMT1"/>
    <property type="match status" value="1"/>
</dbReference>
<dbReference type="GO" id="GO:0035657">
    <property type="term" value="C:eRF1 methyltransferase complex"/>
    <property type="evidence" value="ECO:0007669"/>
    <property type="project" value="TreeGrafter"/>
</dbReference>
<gene>
    <name evidence="18" type="ORF">TCLT_LOCUS6499</name>
</gene>
<comment type="subcellular location">
    <subcellularLocation>
        <location evidence="1">Nucleus</location>
    </subcellularLocation>
</comment>
<evidence type="ECO:0000256" key="4">
    <source>
        <dbReference type="ARBA" id="ARBA00022679"/>
    </source>
</evidence>
<dbReference type="FunFam" id="3.40.50.150:FF:000077">
    <property type="entry name" value="HemK methyltransferase family member 2"/>
    <property type="match status" value="1"/>
</dbReference>
<evidence type="ECO:0000259" key="17">
    <source>
        <dbReference type="Pfam" id="PF05175"/>
    </source>
</evidence>
<evidence type="ECO:0000313" key="18">
    <source>
        <dbReference type="EMBL" id="VDN03856.1"/>
    </source>
</evidence>
<dbReference type="AlphaFoldDB" id="A0A0N5D108"/>
<evidence type="ECO:0000256" key="13">
    <source>
        <dbReference type="ARBA" id="ARBA00080992"/>
    </source>
</evidence>
<dbReference type="OMA" id="DVNRNAC"/>
<dbReference type="SUPFAM" id="SSF53335">
    <property type="entry name" value="S-adenosyl-L-methionine-dependent methyltransferases"/>
    <property type="match status" value="1"/>
</dbReference>
<dbReference type="InterPro" id="IPR052190">
    <property type="entry name" value="Euk-Arch_PrmC-MTase"/>
</dbReference>
<evidence type="ECO:0000256" key="14">
    <source>
        <dbReference type="ARBA" id="ARBA00083337"/>
    </source>
</evidence>
<evidence type="ECO:0000256" key="9">
    <source>
        <dbReference type="ARBA" id="ARBA00053180"/>
    </source>
</evidence>
<comment type="catalytic activity">
    <reaction evidence="8">
        <text>methylarsonous acid + S-adenosyl-L-methionine = dimethylarsinate + S-adenosyl-L-homocysteine + 2 H(+)</text>
        <dbReference type="Rhea" id="RHEA:11684"/>
        <dbReference type="ChEBI" id="CHEBI:15378"/>
        <dbReference type="ChEBI" id="CHEBI:16223"/>
        <dbReference type="ChEBI" id="CHEBI:17826"/>
        <dbReference type="ChEBI" id="CHEBI:57856"/>
        <dbReference type="ChEBI" id="CHEBI:59789"/>
    </reaction>
</comment>
<evidence type="ECO:0000256" key="16">
    <source>
        <dbReference type="ARBA" id="ARBA00093667"/>
    </source>
</evidence>
<dbReference type="GO" id="GO:0005634">
    <property type="term" value="C:nucleus"/>
    <property type="evidence" value="ECO:0007669"/>
    <property type="project" value="UniProtKB-SubCell"/>
</dbReference>
<reference evidence="20" key="1">
    <citation type="submission" date="2017-02" db="UniProtKB">
        <authorList>
            <consortium name="WormBaseParasite"/>
        </authorList>
    </citation>
    <scope>IDENTIFICATION</scope>
</reference>
<comment type="similarity">
    <text evidence="2">Belongs to the eukaryotic/archaeal PrmC-related family.</text>
</comment>
<keyword evidence="4" id="KW-0808">Transferase</keyword>
<dbReference type="PANTHER" id="PTHR45875:SF1">
    <property type="entry name" value="METHYLTRANSFERASE N6AMT1"/>
    <property type="match status" value="1"/>
</dbReference>
<evidence type="ECO:0000256" key="15">
    <source>
        <dbReference type="ARBA" id="ARBA00093624"/>
    </source>
</evidence>
<dbReference type="EMBL" id="UYYF01004421">
    <property type="protein sequence ID" value="VDN03856.1"/>
    <property type="molecule type" value="Genomic_DNA"/>
</dbReference>
<dbReference type="NCBIfam" id="TIGR00537">
    <property type="entry name" value="hemK_rel_arch"/>
    <property type="match status" value="1"/>
</dbReference>
<dbReference type="STRING" id="103827.A0A0N5D108"/>
<evidence type="ECO:0000256" key="2">
    <source>
        <dbReference type="ARBA" id="ARBA00006149"/>
    </source>
</evidence>
<comment type="subunit">
    <text evidence="10">Heterodimer; heterodimerization with TRMT112 is required for S-adenosyl-L-methionine-binding.</text>
</comment>
<keyword evidence="19" id="KW-1185">Reference proteome</keyword>
<evidence type="ECO:0000256" key="1">
    <source>
        <dbReference type="ARBA" id="ARBA00004123"/>
    </source>
</evidence>
<evidence type="ECO:0000313" key="19">
    <source>
        <dbReference type="Proteomes" id="UP000276776"/>
    </source>
</evidence>
<dbReference type="InterPro" id="IPR004557">
    <property type="entry name" value="PrmC-related"/>
</dbReference>
<comment type="function">
    <text evidence="9">Methyltransferase that can methylate proteins and, to a lower extent, arsenic. Catalytic subunit of a heterodimer with TRMT112, which monomethylates 'Lys-12' of histone H4 (H4K12me1), a modification present at the promoters of numerous genes encoding cell cycle regulators. Catalytic subunit of a heterodimer with TRMT112, which catalyzes N5-methylation of Glu residue of proteins with a Gly-Gln-Xaa-Xaa-Xaa-Arg motif. Methylates ETF1 on 'Gln-185'; ETF1 needs to be complexed to ERF3 in its GTP-bound form to be efficiently methylated. May also play a role in the modulation of arsenic-induced toxicity by mediating the conversion of monomethylarsonous acid (3+) into the less toxic dimethylarsonic acid. It however only plays a limited role in arsenic metabolism compared with AS3MT.</text>
</comment>
<dbReference type="InterPro" id="IPR002052">
    <property type="entry name" value="DNA_methylase_N6_adenine_CS"/>
</dbReference>
<name>A0A0N5D108_THECL</name>
<evidence type="ECO:0000256" key="6">
    <source>
        <dbReference type="ARBA" id="ARBA00023242"/>
    </source>
</evidence>
<keyword evidence="5" id="KW-0949">S-adenosyl-L-methionine</keyword>
<evidence type="ECO:0000256" key="3">
    <source>
        <dbReference type="ARBA" id="ARBA00022603"/>
    </source>
</evidence>
<evidence type="ECO:0000256" key="10">
    <source>
        <dbReference type="ARBA" id="ARBA00062344"/>
    </source>
</evidence>
<dbReference type="Pfam" id="PF05175">
    <property type="entry name" value="MTS"/>
    <property type="match status" value="1"/>
</dbReference>
<evidence type="ECO:0000256" key="11">
    <source>
        <dbReference type="ARBA" id="ARBA00075330"/>
    </source>
</evidence>
<dbReference type="InterPro" id="IPR029063">
    <property type="entry name" value="SAM-dependent_MTases_sf"/>
</dbReference>
<dbReference type="InterPro" id="IPR007848">
    <property type="entry name" value="Small_mtfrase_dom"/>
</dbReference>
<dbReference type="PROSITE" id="PS00092">
    <property type="entry name" value="N6_MTASE"/>
    <property type="match status" value="1"/>
</dbReference>
<dbReference type="GO" id="GO:0032259">
    <property type="term" value="P:methylation"/>
    <property type="evidence" value="ECO:0007669"/>
    <property type="project" value="UniProtKB-KW"/>
</dbReference>
<dbReference type="GO" id="GO:0003676">
    <property type="term" value="F:nucleic acid binding"/>
    <property type="evidence" value="ECO:0007669"/>
    <property type="project" value="InterPro"/>
</dbReference>
<keyword evidence="6" id="KW-0539">Nucleus</keyword>
<dbReference type="CDD" id="cd02440">
    <property type="entry name" value="AdoMet_MTases"/>
    <property type="match status" value="1"/>
</dbReference>
<dbReference type="WBParaSite" id="TCLT_0000651001-mRNA-1">
    <property type="protein sequence ID" value="TCLT_0000651001-mRNA-1"/>
    <property type="gene ID" value="TCLT_0000651001"/>
</dbReference>
<accession>A0A0N5D108</accession>
<evidence type="ECO:0000256" key="12">
    <source>
        <dbReference type="ARBA" id="ARBA00076540"/>
    </source>
</evidence>
<comment type="catalytic activity">
    <reaction evidence="7">
        <text>L-lysyl-[histone] + S-adenosyl-L-methionine = N(6)-methyl-L-lysyl-[histone] + S-adenosyl-L-homocysteine + H(+)</text>
        <dbReference type="Rhea" id="RHEA:10024"/>
        <dbReference type="Rhea" id="RHEA-COMP:9845"/>
        <dbReference type="Rhea" id="RHEA-COMP:9846"/>
        <dbReference type="ChEBI" id="CHEBI:15378"/>
        <dbReference type="ChEBI" id="CHEBI:29969"/>
        <dbReference type="ChEBI" id="CHEBI:57856"/>
        <dbReference type="ChEBI" id="CHEBI:59789"/>
        <dbReference type="ChEBI" id="CHEBI:61929"/>
    </reaction>
    <physiologicalReaction direction="left-to-right" evidence="7">
        <dbReference type="Rhea" id="RHEA:10025"/>
    </physiologicalReaction>
</comment>
<keyword evidence="3" id="KW-0489">Methyltransferase</keyword>
<feature type="domain" description="Methyltransferase small" evidence="17">
    <location>
        <begin position="34"/>
        <end position="178"/>
    </location>
</feature>
<evidence type="ECO:0000256" key="8">
    <source>
        <dbReference type="ARBA" id="ARBA00050903"/>
    </source>
</evidence>